<dbReference type="InterPro" id="IPR001845">
    <property type="entry name" value="HTH_ArsR_DNA-bd_dom"/>
</dbReference>
<dbReference type="SUPFAM" id="SSF46785">
    <property type="entry name" value="Winged helix' DNA-binding domain"/>
    <property type="match status" value="1"/>
</dbReference>
<keyword evidence="8" id="KW-1185">Reference proteome</keyword>
<evidence type="ECO:0000256" key="3">
    <source>
        <dbReference type="ARBA" id="ARBA00023163"/>
    </source>
</evidence>
<dbReference type="PANTHER" id="PTHR43132:SF6">
    <property type="entry name" value="HTH-TYPE TRANSCRIPTIONAL REPRESSOR CZRA"/>
    <property type="match status" value="1"/>
</dbReference>
<dbReference type="Proteomes" id="UP000597989">
    <property type="component" value="Unassembled WGS sequence"/>
</dbReference>
<evidence type="ECO:0000256" key="2">
    <source>
        <dbReference type="ARBA" id="ARBA00023125"/>
    </source>
</evidence>
<dbReference type="SMART" id="SM00418">
    <property type="entry name" value="HTH_ARSR"/>
    <property type="match status" value="1"/>
</dbReference>
<evidence type="ECO:0000259" key="4">
    <source>
        <dbReference type="PROSITE" id="PS50987"/>
    </source>
</evidence>
<evidence type="ECO:0000313" key="8">
    <source>
        <dbReference type="Proteomes" id="UP001500220"/>
    </source>
</evidence>
<protein>
    <recommendedName>
        <fullName evidence="4">HTH arsR-type domain-containing protein</fullName>
    </recommendedName>
</protein>
<keyword evidence="1" id="KW-0805">Transcription regulation</keyword>
<dbReference type="PRINTS" id="PR00778">
    <property type="entry name" value="HTHARSR"/>
</dbReference>
<dbReference type="CDD" id="cd00090">
    <property type="entry name" value="HTH_ARSR"/>
    <property type="match status" value="1"/>
</dbReference>
<reference evidence="6 7" key="1">
    <citation type="journal article" date="2014" name="Int. J. Syst. Evol. Microbiol.">
        <title>Complete genome sequence of Corynebacterium casei LMG S-19264T (=DSM 44701T), isolated from a smear-ripened cheese.</title>
        <authorList>
            <consortium name="US DOE Joint Genome Institute (JGI-PGF)"/>
            <person name="Walter F."/>
            <person name="Albersmeier A."/>
            <person name="Kalinowski J."/>
            <person name="Ruckert C."/>
        </authorList>
    </citation>
    <scope>NUCLEOTIDE SEQUENCE [LARGE SCALE GENOMIC DNA]</scope>
    <source>
        <strain evidence="6 7">CGMCC 4.7206</strain>
    </source>
</reference>
<sequence length="107" mass="11479">MAVTGLADAIGMEQSAVSHQLRLLRSLGLVVGNRSGRSVVYSLYDNHVAQLLDEAVSTCAWASPTRYCFASGVSRWRCGTQLAPPPAPPRKALLPHFPTVSRCAGRT</sequence>
<name>A0A917JMB2_9PSEU</name>
<dbReference type="InterPro" id="IPR036390">
    <property type="entry name" value="WH_DNA-bd_sf"/>
</dbReference>
<proteinExistence type="predicted"/>
<dbReference type="GO" id="GO:0003677">
    <property type="term" value="F:DNA binding"/>
    <property type="evidence" value="ECO:0007669"/>
    <property type="project" value="UniProtKB-KW"/>
</dbReference>
<comment type="caution">
    <text evidence="6">The sequence shown here is derived from an EMBL/GenBank/DDBJ whole genome shotgun (WGS) entry which is preliminary data.</text>
</comment>
<dbReference type="InterPro" id="IPR051011">
    <property type="entry name" value="Metal_resp_trans_reg"/>
</dbReference>
<evidence type="ECO:0000256" key="1">
    <source>
        <dbReference type="ARBA" id="ARBA00023015"/>
    </source>
</evidence>
<reference evidence="6" key="3">
    <citation type="submission" date="2020-09" db="EMBL/GenBank/DDBJ databases">
        <authorList>
            <person name="Sun Q."/>
            <person name="Zhou Y."/>
        </authorList>
    </citation>
    <scope>NUCLEOTIDE SEQUENCE</scope>
    <source>
        <strain evidence="6">CGMCC 4.7206</strain>
    </source>
</reference>
<dbReference type="NCBIfam" id="NF033788">
    <property type="entry name" value="HTH_metalloreg"/>
    <property type="match status" value="1"/>
</dbReference>
<dbReference type="Gene3D" id="1.10.10.10">
    <property type="entry name" value="Winged helix-like DNA-binding domain superfamily/Winged helix DNA-binding domain"/>
    <property type="match status" value="1"/>
</dbReference>
<feature type="domain" description="HTH arsR-type" evidence="4">
    <location>
        <begin position="1"/>
        <end position="63"/>
    </location>
</feature>
<dbReference type="EMBL" id="BMMT01000002">
    <property type="protein sequence ID" value="GGI76324.1"/>
    <property type="molecule type" value="Genomic_DNA"/>
</dbReference>
<keyword evidence="2" id="KW-0238">DNA-binding</keyword>
<dbReference type="Proteomes" id="UP001500220">
    <property type="component" value="Unassembled WGS sequence"/>
</dbReference>
<dbReference type="PROSITE" id="PS50987">
    <property type="entry name" value="HTH_ARSR_2"/>
    <property type="match status" value="1"/>
</dbReference>
<dbReference type="GO" id="GO:0003700">
    <property type="term" value="F:DNA-binding transcription factor activity"/>
    <property type="evidence" value="ECO:0007669"/>
    <property type="project" value="InterPro"/>
</dbReference>
<gene>
    <name evidence="5" type="ORF">GCM10009545_24150</name>
    <name evidence="6" type="ORF">GCM10011581_11760</name>
</gene>
<dbReference type="EMBL" id="BAAAHC010000009">
    <property type="protein sequence ID" value="GAA0521224.1"/>
    <property type="molecule type" value="Genomic_DNA"/>
</dbReference>
<keyword evidence="3" id="KW-0804">Transcription</keyword>
<evidence type="ECO:0000313" key="7">
    <source>
        <dbReference type="Proteomes" id="UP000597989"/>
    </source>
</evidence>
<dbReference type="InterPro" id="IPR036388">
    <property type="entry name" value="WH-like_DNA-bd_sf"/>
</dbReference>
<dbReference type="PANTHER" id="PTHR43132">
    <property type="entry name" value="ARSENICAL RESISTANCE OPERON REPRESSOR ARSR-RELATED"/>
    <property type="match status" value="1"/>
</dbReference>
<organism evidence="6 7">
    <name type="scientific">Saccharopolyspora thermophila</name>
    <dbReference type="NCBI Taxonomy" id="89367"/>
    <lineage>
        <taxon>Bacteria</taxon>
        <taxon>Bacillati</taxon>
        <taxon>Actinomycetota</taxon>
        <taxon>Actinomycetes</taxon>
        <taxon>Pseudonocardiales</taxon>
        <taxon>Pseudonocardiaceae</taxon>
        <taxon>Saccharopolyspora</taxon>
    </lineage>
</organism>
<dbReference type="AlphaFoldDB" id="A0A917JMB2"/>
<reference evidence="5 8" key="2">
    <citation type="journal article" date="2019" name="Int. J. Syst. Evol. Microbiol.">
        <title>The Global Catalogue of Microorganisms (GCM) 10K type strain sequencing project: providing services to taxonomists for standard genome sequencing and annotation.</title>
        <authorList>
            <consortium name="The Broad Institute Genomics Platform"/>
            <consortium name="The Broad Institute Genome Sequencing Center for Infectious Disease"/>
            <person name="Wu L."/>
            <person name="Ma J."/>
        </authorList>
    </citation>
    <scope>NUCLEOTIDE SEQUENCE [LARGE SCALE GENOMIC DNA]</scope>
    <source>
        <strain evidence="5 8">JCM 10664</strain>
    </source>
</reference>
<reference evidence="5" key="4">
    <citation type="submission" date="2023-12" db="EMBL/GenBank/DDBJ databases">
        <authorList>
            <person name="Sun Q."/>
            <person name="Inoue M."/>
        </authorList>
    </citation>
    <scope>NUCLEOTIDE SEQUENCE</scope>
    <source>
        <strain evidence="5">JCM 10664</strain>
    </source>
</reference>
<evidence type="ECO:0000313" key="5">
    <source>
        <dbReference type="EMBL" id="GAA0521224.1"/>
    </source>
</evidence>
<accession>A0A917JMB2</accession>
<dbReference type="Pfam" id="PF01022">
    <property type="entry name" value="HTH_5"/>
    <property type="match status" value="1"/>
</dbReference>
<dbReference type="InterPro" id="IPR011991">
    <property type="entry name" value="ArsR-like_HTH"/>
</dbReference>
<evidence type="ECO:0000313" key="6">
    <source>
        <dbReference type="EMBL" id="GGI76324.1"/>
    </source>
</evidence>